<dbReference type="GO" id="GO:0070626">
    <property type="term" value="F:(S)-2-(5-amino-1-(5-phospho-D-ribosyl)imidazole-4-carboxamido) succinate lyase (fumarate-forming) activity"/>
    <property type="evidence" value="ECO:0007669"/>
    <property type="project" value="TreeGrafter"/>
</dbReference>
<sequence>MIPRYTRPKIEKIWSAENKFAIWTEIECLIAEKLSINGIIPKKAAKEIRNKAKFNVKEIELIENKTKHDFIAYINNVSSYIGESAKYFHHGVTSSDIIDTSFSIQLKQSAEIIIKELKLVLKEIKIKAIKHKNTIMIGRSHGIHAEPITFGLKLASFYCEFKRNLNRMKSAKDEVSICAISGPVGTYNSIDPSIEKYVAAKLGLKNENVSTQVIPRDRHAMFFLTLGIVASSVERLSTEIRHLQRTELLEVEEYFEKNQKGSSAMPHKRNPILSENLTGISRYIRSSVIPAMENISLWHERDISHSSVERIIAPDTTIAMDFALSRLSNLIKNLIVYPKNMKKNLDKLGGLHKSQNILLALTQKRLSRQEAYLIIQSAAMKSWNSNKQFKDILQKDKKIKKYLNKNDLNKLLNSKDTVIHIDKIFQEAFKK</sequence>
<dbReference type="GO" id="GO:0044208">
    <property type="term" value="P:'de novo' AMP biosynthetic process"/>
    <property type="evidence" value="ECO:0007669"/>
    <property type="project" value="UniProtKB-UniPathway"/>
</dbReference>
<keyword evidence="7" id="KW-0456">Lyase</keyword>
<dbReference type="PROSITE" id="PS00163">
    <property type="entry name" value="FUMARATE_LYASES"/>
    <property type="match status" value="1"/>
</dbReference>
<dbReference type="PRINTS" id="PR00149">
    <property type="entry name" value="FUMRATELYASE"/>
</dbReference>
<name>A0A381VS52_9ZZZZ</name>
<dbReference type="InterPro" id="IPR000362">
    <property type="entry name" value="Fumarate_lyase_fam"/>
</dbReference>
<dbReference type="GO" id="GO:0006189">
    <property type="term" value="P:'de novo' IMP biosynthetic process"/>
    <property type="evidence" value="ECO:0007669"/>
    <property type="project" value="UniProtKB-UniPathway"/>
</dbReference>
<dbReference type="Gene3D" id="1.10.40.30">
    <property type="entry name" value="Fumarase/aspartase (C-terminal domain)"/>
    <property type="match status" value="1"/>
</dbReference>
<dbReference type="EMBL" id="UINC01009616">
    <property type="protein sequence ID" value="SVA43099.1"/>
    <property type="molecule type" value="Genomic_DNA"/>
</dbReference>
<dbReference type="InterPro" id="IPR019468">
    <property type="entry name" value="AdenyloSucc_lyase_C"/>
</dbReference>
<evidence type="ECO:0000256" key="9">
    <source>
        <dbReference type="ARBA" id="ARBA00030717"/>
    </source>
</evidence>
<comment type="pathway">
    <text evidence="1">Purine metabolism; IMP biosynthesis via de novo pathway; 5-amino-1-(5-phospho-D-ribosyl)imidazole-4-carboxamide from 5-amino-1-(5-phospho-D-ribosyl)imidazole-4-carboxylate: step 2/2.</text>
</comment>
<dbReference type="UniPathway" id="UPA00075">
    <property type="reaction ID" value="UER00336"/>
</dbReference>
<evidence type="ECO:0000256" key="1">
    <source>
        <dbReference type="ARBA" id="ARBA00004706"/>
    </source>
</evidence>
<dbReference type="GO" id="GO:0004018">
    <property type="term" value="F:N6-(1,2-dicarboxyethyl)AMP AMP-lyase (fumarate-forming) activity"/>
    <property type="evidence" value="ECO:0007669"/>
    <property type="project" value="InterPro"/>
</dbReference>
<accession>A0A381VS52</accession>
<dbReference type="UniPathway" id="UPA00074">
    <property type="reaction ID" value="UER00132"/>
</dbReference>
<proteinExistence type="inferred from homology"/>
<dbReference type="GO" id="GO:0005829">
    <property type="term" value="C:cytosol"/>
    <property type="evidence" value="ECO:0007669"/>
    <property type="project" value="TreeGrafter"/>
</dbReference>
<dbReference type="Pfam" id="PF00206">
    <property type="entry name" value="Lyase_1"/>
    <property type="match status" value="1"/>
</dbReference>
<keyword evidence="6" id="KW-0658">Purine biosynthesis</keyword>
<gene>
    <name evidence="12" type="ORF">METZ01_LOCUS95953</name>
</gene>
<dbReference type="InterPro" id="IPR004769">
    <property type="entry name" value="Pur_lyase"/>
</dbReference>
<dbReference type="AlphaFoldDB" id="A0A381VS52"/>
<comment type="catalytic activity">
    <reaction evidence="10">
        <text>N(6)-(1,2-dicarboxyethyl)-AMP = fumarate + AMP</text>
        <dbReference type="Rhea" id="RHEA:16853"/>
        <dbReference type="ChEBI" id="CHEBI:29806"/>
        <dbReference type="ChEBI" id="CHEBI:57567"/>
        <dbReference type="ChEBI" id="CHEBI:456215"/>
        <dbReference type="EC" id="4.3.2.2"/>
    </reaction>
    <physiologicalReaction direction="left-to-right" evidence="10">
        <dbReference type="Rhea" id="RHEA:16854"/>
    </physiologicalReaction>
</comment>
<organism evidence="12">
    <name type="scientific">marine metagenome</name>
    <dbReference type="NCBI Taxonomy" id="408172"/>
    <lineage>
        <taxon>unclassified sequences</taxon>
        <taxon>metagenomes</taxon>
        <taxon>ecological metagenomes</taxon>
    </lineage>
</organism>
<evidence type="ECO:0000256" key="3">
    <source>
        <dbReference type="ARBA" id="ARBA00008273"/>
    </source>
</evidence>
<evidence type="ECO:0000256" key="6">
    <source>
        <dbReference type="ARBA" id="ARBA00022755"/>
    </source>
</evidence>
<dbReference type="PANTHER" id="PTHR43172">
    <property type="entry name" value="ADENYLOSUCCINATE LYASE"/>
    <property type="match status" value="1"/>
</dbReference>
<dbReference type="InterPro" id="IPR020557">
    <property type="entry name" value="Fumarate_lyase_CS"/>
</dbReference>
<comment type="pathway">
    <text evidence="2">Purine metabolism; AMP biosynthesis via de novo pathway; AMP from IMP: step 2/2.</text>
</comment>
<dbReference type="SUPFAM" id="SSF48557">
    <property type="entry name" value="L-aspartase-like"/>
    <property type="match status" value="1"/>
</dbReference>
<dbReference type="Gene3D" id="1.20.200.10">
    <property type="entry name" value="Fumarase/aspartase (Central domain)"/>
    <property type="match status" value="1"/>
</dbReference>
<evidence type="ECO:0000256" key="2">
    <source>
        <dbReference type="ARBA" id="ARBA00004734"/>
    </source>
</evidence>
<evidence type="ECO:0000256" key="8">
    <source>
        <dbReference type="ARBA" id="ARBA00024477"/>
    </source>
</evidence>
<feature type="domain" description="Adenylosuccinate lyase C-terminal" evidence="11">
    <location>
        <begin position="349"/>
        <end position="429"/>
    </location>
</feature>
<dbReference type="PRINTS" id="PR00145">
    <property type="entry name" value="ARGSUCLYASE"/>
</dbReference>
<comment type="similarity">
    <text evidence="3">Belongs to the lyase 1 family. Adenylosuccinate lyase subfamily.</text>
</comment>
<dbReference type="NCBIfam" id="TIGR00928">
    <property type="entry name" value="purB"/>
    <property type="match status" value="1"/>
</dbReference>
<dbReference type="InterPro" id="IPR024083">
    <property type="entry name" value="Fumarase/histidase_N"/>
</dbReference>
<evidence type="ECO:0000256" key="7">
    <source>
        <dbReference type="ARBA" id="ARBA00023239"/>
    </source>
</evidence>
<dbReference type="CDD" id="cd01360">
    <property type="entry name" value="Adenylsuccinate_lyase_1"/>
    <property type="match status" value="1"/>
</dbReference>
<dbReference type="EC" id="4.3.2.2" evidence="4"/>
<dbReference type="Pfam" id="PF10397">
    <property type="entry name" value="ADSL_C"/>
    <property type="match status" value="1"/>
</dbReference>
<dbReference type="InterPro" id="IPR008948">
    <property type="entry name" value="L-Aspartase-like"/>
</dbReference>
<reference evidence="12" key="1">
    <citation type="submission" date="2018-05" db="EMBL/GenBank/DDBJ databases">
        <authorList>
            <person name="Lanie J.A."/>
            <person name="Ng W.-L."/>
            <person name="Kazmierczak K.M."/>
            <person name="Andrzejewski T.M."/>
            <person name="Davidsen T.M."/>
            <person name="Wayne K.J."/>
            <person name="Tettelin H."/>
            <person name="Glass J.I."/>
            <person name="Rusch D."/>
            <person name="Podicherti R."/>
            <person name="Tsui H.-C.T."/>
            <person name="Winkler M.E."/>
        </authorList>
    </citation>
    <scope>NUCLEOTIDE SEQUENCE</scope>
</reference>
<dbReference type="SMART" id="SM00998">
    <property type="entry name" value="ADSL_C"/>
    <property type="match status" value="1"/>
</dbReference>
<dbReference type="Gene3D" id="1.10.275.10">
    <property type="entry name" value="Fumarase/aspartase (N-terminal domain)"/>
    <property type="match status" value="1"/>
</dbReference>
<evidence type="ECO:0000256" key="10">
    <source>
        <dbReference type="ARBA" id="ARBA00049115"/>
    </source>
</evidence>
<dbReference type="PANTHER" id="PTHR43172:SF1">
    <property type="entry name" value="ADENYLOSUCCINATE LYASE"/>
    <property type="match status" value="1"/>
</dbReference>
<dbReference type="FunFam" id="1.20.200.10:FF:000008">
    <property type="entry name" value="Adenylosuccinate lyase"/>
    <property type="match status" value="1"/>
</dbReference>
<dbReference type="InterPro" id="IPR022761">
    <property type="entry name" value="Fumarate_lyase_N"/>
</dbReference>
<evidence type="ECO:0000259" key="11">
    <source>
        <dbReference type="SMART" id="SM00998"/>
    </source>
</evidence>
<evidence type="ECO:0000256" key="5">
    <source>
        <dbReference type="ARBA" id="ARBA00017058"/>
    </source>
</evidence>
<evidence type="ECO:0000256" key="4">
    <source>
        <dbReference type="ARBA" id="ARBA00012339"/>
    </source>
</evidence>
<comment type="catalytic activity">
    <reaction evidence="8">
        <text>(2S)-2-[5-amino-1-(5-phospho-beta-D-ribosyl)imidazole-4-carboxamido]succinate = 5-amino-1-(5-phospho-beta-D-ribosyl)imidazole-4-carboxamide + fumarate</text>
        <dbReference type="Rhea" id="RHEA:23920"/>
        <dbReference type="ChEBI" id="CHEBI:29806"/>
        <dbReference type="ChEBI" id="CHEBI:58443"/>
        <dbReference type="ChEBI" id="CHEBI:58475"/>
        <dbReference type="EC" id="4.3.2.2"/>
    </reaction>
    <physiologicalReaction direction="left-to-right" evidence="8">
        <dbReference type="Rhea" id="RHEA:23921"/>
    </physiologicalReaction>
</comment>
<protein>
    <recommendedName>
        <fullName evidence="5">Adenylosuccinate lyase</fullName>
        <ecNumber evidence="4">4.3.2.2</ecNumber>
    </recommendedName>
    <alternativeName>
        <fullName evidence="9">Adenylosuccinase</fullName>
    </alternativeName>
</protein>
<evidence type="ECO:0000313" key="12">
    <source>
        <dbReference type="EMBL" id="SVA43099.1"/>
    </source>
</evidence>